<dbReference type="Gene3D" id="3.40.630.30">
    <property type="match status" value="1"/>
</dbReference>
<dbReference type="CDD" id="cd04301">
    <property type="entry name" value="NAT_SF"/>
    <property type="match status" value="1"/>
</dbReference>
<sequence>MTGSNPSDLRIELITNAEDIAASFDCTCKTFGSQTHDGIWIAMNPGWDTPEGRAKGIQRMAQRWAAVARDDDGELNTMFLKATLPDPQRSGERALVGVAIWVQASTIQGRGDIPAEDLRTAMDLEAVYPGNEAEQRYACQLDRSLHRRRIEVIREKATASPPAVMVLDLCVVDPAFQGRGIAKKLVQWGLDEARRRGGLEAVLEASSMGRHVYAKLGFRQEMEIEYHVDAEFADRDRPSNVFMRMQKE</sequence>
<dbReference type="Proteomes" id="UP000050424">
    <property type="component" value="Unassembled WGS sequence"/>
</dbReference>
<dbReference type="InterPro" id="IPR000182">
    <property type="entry name" value="GNAT_dom"/>
</dbReference>
<accession>A0A0P7AYL9</accession>
<dbReference type="OrthoDB" id="2832510at2759"/>
<dbReference type="PROSITE" id="PS51186">
    <property type="entry name" value="GNAT"/>
    <property type="match status" value="1"/>
</dbReference>
<proteinExistence type="predicted"/>
<evidence type="ECO:0000313" key="2">
    <source>
        <dbReference type="EMBL" id="KPM39694.1"/>
    </source>
</evidence>
<dbReference type="Pfam" id="PF00583">
    <property type="entry name" value="Acetyltransf_1"/>
    <property type="match status" value="1"/>
</dbReference>
<dbReference type="SUPFAM" id="SSF55729">
    <property type="entry name" value="Acyl-CoA N-acyltransferases (Nat)"/>
    <property type="match status" value="1"/>
</dbReference>
<feature type="domain" description="N-acetyltransferase" evidence="1">
    <location>
        <begin position="107"/>
        <end position="248"/>
    </location>
</feature>
<protein>
    <recommendedName>
        <fullName evidence="1">N-acetyltransferase domain-containing protein</fullName>
    </recommendedName>
</protein>
<name>A0A0P7AYL9_9HYPO</name>
<evidence type="ECO:0000313" key="3">
    <source>
        <dbReference type="Proteomes" id="UP000050424"/>
    </source>
</evidence>
<dbReference type="GO" id="GO:0016747">
    <property type="term" value="F:acyltransferase activity, transferring groups other than amino-acyl groups"/>
    <property type="evidence" value="ECO:0007669"/>
    <property type="project" value="InterPro"/>
</dbReference>
<reference evidence="2 3" key="1">
    <citation type="submission" date="2015-09" db="EMBL/GenBank/DDBJ databases">
        <title>Draft genome of a European isolate of the apple canker pathogen Neonectria ditissima.</title>
        <authorList>
            <person name="Gomez-Cortecero A."/>
            <person name="Harrison R.J."/>
            <person name="Armitage A.D."/>
        </authorList>
    </citation>
    <scope>NUCLEOTIDE SEQUENCE [LARGE SCALE GENOMIC DNA]</scope>
    <source>
        <strain evidence="2 3">R09/05</strain>
    </source>
</reference>
<evidence type="ECO:0000259" key="1">
    <source>
        <dbReference type="PROSITE" id="PS51186"/>
    </source>
</evidence>
<comment type="caution">
    <text evidence="2">The sequence shown here is derived from an EMBL/GenBank/DDBJ whole genome shotgun (WGS) entry which is preliminary data.</text>
</comment>
<dbReference type="PANTHER" id="PTHR42791:SF14">
    <property type="entry name" value="N-ACETYLTRANSFERASE DOMAIN-CONTAINING PROTEIN"/>
    <property type="match status" value="1"/>
</dbReference>
<keyword evidence="3" id="KW-1185">Reference proteome</keyword>
<dbReference type="InterPro" id="IPR052523">
    <property type="entry name" value="Trichothecene_AcTrans"/>
</dbReference>
<dbReference type="PANTHER" id="PTHR42791">
    <property type="entry name" value="GNAT FAMILY ACETYLTRANSFERASE"/>
    <property type="match status" value="1"/>
</dbReference>
<dbReference type="InterPro" id="IPR016181">
    <property type="entry name" value="Acyl_CoA_acyltransferase"/>
</dbReference>
<dbReference type="AlphaFoldDB" id="A0A0P7AYL9"/>
<dbReference type="EMBL" id="LKCW01000100">
    <property type="protein sequence ID" value="KPM39694.1"/>
    <property type="molecule type" value="Genomic_DNA"/>
</dbReference>
<organism evidence="2 3">
    <name type="scientific">Neonectria ditissima</name>
    <dbReference type="NCBI Taxonomy" id="78410"/>
    <lineage>
        <taxon>Eukaryota</taxon>
        <taxon>Fungi</taxon>
        <taxon>Dikarya</taxon>
        <taxon>Ascomycota</taxon>
        <taxon>Pezizomycotina</taxon>
        <taxon>Sordariomycetes</taxon>
        <taxon>Hypocreomycetidae</taxon>
        <taxon>Hypocreales</taxon>
        <taxon>Nectriaceae</taxon>
        <taxon>Neonectria</taxon>
    </lineage>
</organism>
<dbReference type="STRING" id="78410.A0A0P7AYL9"/>
<gene>
    <name evidence="2" type="ORF">AK830_g6871</name>
</gene>